<protein>
    <recommendedName>
        <fullName evidence="3">WxL domain-containing protein</fullName>
    </recommendedName>
</protein>
<name>A0AAU8JQT6_9ACTN</name>
<organism evidence="2">
    <name type="scientific">Kitasatospora camelliae</name>
    <dbReference type="NCBI Taxonomy" id="3156397"/>
    <lineage>
        <taxon>Bacteria</taxon>
        <taxon>Bacillati</taxon>
        <taxon>Actinomycetota</taxon>
        <taxon>Actinomycetes</taxon>
        <taxon>Kitasatosporales</taxon>
        <taxon>Streptomycetaceae</taxon>
        <taxon>Kitasatospora</taxon>
    </lineage>
</organism>
<gene>
    <name evidence="2" type="ORF">ABWK59_00160</name>
</gene>
<keyword evidence="1" id="KW-0732">Signal</keyword>
<evidence type="ECO:0000256" key="1">
    <source>
        <dbReference type="SAM" id="SignalP"/>
    </source>
</evidence>
<accession>A0AAU8JQT6</accession>
<dbReference type="KEGG" id="kcm:ABWK59_00160"/>
<evidence type="ECO:0008006" key="3">
    <source>
        <dbReference type="Google" id="ProtNLM"/>
    </source>
</evidence>
<proteinExistence type="predicted"/>
<dbReference type="RefSeq" id="WP_354637095.1">
    <property type="nucleotide sequence ID" value="NZ_CP159872.1"/>
</dbReference>
<dbReference type="EMBL" id="CP159872">
    <property type="protein sequence ID" value="XCM77478.1"/>
    <property type="molecule type" value="Genomic_DNA"/>
</dbReference>
<dbReference type="AlphaFoldDB" id="A0AAU8JQT6"/>
<sequence length="178" mass="17003">MRIHYSVAAAAAMVVAGAGLAGAAPGDTTVTFSVSGGSLAITVPTSAGLGSALPGNSVSSQLGNVTVTDTRALLSAAWTASVTSTSFTTGGATAPETIPASAASYWSGTASATTGTGTFTPGQATAGQAQALTTSRTAYTLTSGTGNNTATWNPTLIVAIPGGAVNGAYTGTVTHSVA</sequence>
<evidence type="ECO:0000313" key="2">
    <source>
        <dbReference type="EMBL" id="XCM77478.1"/>
    </source>
</evidence>
<feature type="chain" id="PRO_5043997893" description="WxL domain-containing protein" evidence="1">
    <location>
        <begin position="24"/>
        <end position="178"/>
    </location>
</feature>
<reference evidence="2" key="1">
    <citation type="submission" date="2024-06" db="EMBL/GenBank/DDBJ databases">
        <title>The genome sequences of Kitasatospora sp. strain HUAS MG31.</title>
        <authorList>
            <person name="Mo P."/>
        </authorList>
    </citation>
    <scope>NUCLEOTIDE SEQUENCE</scope>
    <source>
        <strain evidence="2">HUAS MG31</strain>
    </source>
</reference>
<feature type="signal peptide" evidence="1">
    <location>
        <begin position="1"/>
        <end position="23"/>
    </location>
</feature>